<dbReference type="KEGG" id="mflu:HZU40_02970"/>
<name>A0A7G8PG75_9MYCO</name>
<dbReference type="Gene3D" id="3.10.129.10">
    <property type="entry name" value="Hotdog Thioesterase"/>
    <property type="match status" value="2"/>
</dbReference>
<evidence type="ECO:0000313" key="2">
    <source>
        <dbReference type="Proteomes" id="UP000515498"/>
    </source>
</evidence>
<evidence type="ECO:0008006" key="3">
    <source>
        <dbReference type="Google" id="ProtNLM"/>
    </source>
</evidence>
<protein>
    <recommendedName>
        <fullName evidence="3">PaaI family thioesterase</fullName>
    </recommendedName>
</protein>
<reference evidence="1 2" key="1">
    <citation type="submission" date="2020-07" db="EMBL/GenBank/DDBJ databases">
        <title>Draft genome sequence of four isobutane-metabolizing strains capable of cometabolically degrading diverse ether contaminants.</title>
        <authorList>
            <person name="Chen W."/>
            <person name="Faulkner N."/>
            <person name="Smith C."/>
            <person name="Hyman M."/>
        </authorList>
    </citation>
    <scope>NUCLEOTIDE SEQUENCE [LARGE SCALE GENOMIC DNA]</scope>
    <source>
        <strain evidence="1 2">2A</strain>
    </source>
</reference>
<gene>
    <name evidence="1" type="ORF">HZU40_02970</name>
</gene>
<accession>A0A7G8PG75</accession>
<proteinExistence type="predicted"/>
<dbReference type="Proteomes" id="UP000515498">
    <property type="component" value="Chromosome"/>
</dbReference>
<organism evidence="1 2">
    <name type="scientific">Mycolicibacterium fluoranthenivorans</name>
    <dbReference type="NCBI Taxonomy" id="258505"/>
    <lineage>
        <taxon>Bacteria</taxon>
        <taxon>Bacillati</taxon>
        <taxon>Actinomycetota</taxon>
        <taxon>Actinomycetes</taxon>
        <taxon>Mycobacteriales</taxon>
        <taxon>Mycobacteriaceae</taxon>
        <taxon>Mycolicibacterium</taxon>
    </lineage>
</organism>
<evidence type="ECO:0000313" key="1">
    <source>
        <dbReference type="EMBL" id="QNJ93341.1"/>
    </source>
</evidence>
<dbReference type="SUPFAM" id="SSF54637">
    <property type="entry name" value="Thioesterase/thiol ester dehydrase-isomerase"/>
    <property type="match status" value="2"/>
</dbReference>
<dbReference type="RefSeq" id="WP_187097465.1">
    <property type="nucleotide sequence ID" value="NZ_CP059894.1"/>
</dbReference>
<dbReference type="AlphaFoldDB" id="A0A7G8PG75"/>
<sequence>MSIAELDEAGAYDIDVPDGVRLRFGMRTTDYHEKRGVLTMHMPLGDTRSPLTGEYTVGAALVLADTIGSAAAFGLRGRGWPVTTELVLQVDPAFTGGSPTDEVAASCELVASSASRARSRYELLLDGRAFASGSATMAFVAGAGVTNARPAESLSDPRAARLAELLAVEPVPEADRAELRQRVDPMLLNATGHVHGGVAASGLALVADAAVNAGAANDRCFRLATITVNYIRPFACEPDGGYRAAVVRGGTSMAIADAVATGANGKDGVLARATFYR</sequence>
<dbReference type="InterPro" id="IPR029069">
    <property type="entry name" value="HotDog_dom_sf"/>
</dbReference>
<dbReference type="EMBL" id="CP059894">
    <property type="protein sequence ID" value="QNJ93341.1"/>
    <property type="molecule type" value="Genomic_DNA"/>
</dbReference>